<dbReference type="InterPro" id="IPR000884">
    <property type="entry name" value="TSP1_rpt"/>
</dbReference>
<dbReference type="FunFam" id="2.20.100.10:FF:000001">
    <property type="entry name" value="semaphorin-5A isoform X1"/>
    <property type="match status" value="1"/>
</dbReference>
<dbReference type="EMBL" id="HBUF01560057">
    <property type="protein sequence ID" value="CAG6761896.1"/>
    <property type="molecule type" value="Transcribed_RNA"/>
</dbReference>
<keyword evidence="3" id="KW-0732">Signal</keyword>
<dbReference type="AlphaFoldDB" id="A0A8D9ES02"/>
<evidence type="ECO:0000256" key="1">
    <source>
        <dbReference type="ARBA" id="ARBA00004613"/>
    </source>
</evidence>
<evidence type="ECO:0000256" key="3">
    <source>
        <dbReference type="ARBA" id="ARBA00022729"/>
    </source>
</evidence>
<dbReference type="PANTHER" id="PTHR22906:SF43">
    <property type="entry name" value="PROPERDIN"/>
    <property type="match status" value="1"/>
</dbReference>
<evidence type="ECO:0000256" key="2">
    <source>
        <dbReference type="ARBA" id="ARBA00022525"/>
    </source>
</evidence>
<organism evidence="6">
    <name type="scientific">Cacopsylla melanoneura</name>
    <dbReference type="NCBI Taxonomy" id="428564"/>
    <lineage>
        <taxon>Eukaryota</taxon>
        <taxon>Metazoa</taxon>
        <taxon>Ecdysozoa</taxon>
        <taxon>Arthropoda</taxon>
        <taxon>Hexapoda</taxon>
        <taxon>Insecta</taxon>
        <taxon>Pterygota</taxon>
        <taxon>Neoptera</taxon>
        <taxon>Paraneoptera</taxon>
        <taxon>Hemiptera</taxon>
        <taxon>Sternorrhyncha</taxon>
        <taxon>Psylloidea</taxon>
        <taxon>Psyllidae</taxon>
        <taxon>Psyllinae</taxon>
        <taxon>Cacopsylla</taxon>
    </lineage>
</organism>
<keyword evidence="4" id="KW-0677">Repeat</keyword>
<dbReference type="PANTHER" id="PTHR22906">
    <property type="entry name" value="PROPERDIN"/>
    <property type="match status" value="1"/>
</dbReference>
<evidence type="ECO:0000256" key="5">
    <source>
        <dbReference type="ARBA" id="ARBA00023157"/>
    </source>
</evidence>
<keyword evidence="5" id="KW-1015">Disulfide bond</keyword>
<dbReference type="InterPro" id="IPR036383">
    <property type="entry name" value="TSP1_rpt_sf"/>
</dbReference>
<dbReference type="SUPFAM" id="SSF82895">
    <property type="entry name" value="TSP-1 type 1 repeat"/>
    <property type="match status" value="1"/>
</dbReference>
<protein>
    <submittedName>
        <fullName evidence="6">Hemicentin-1</fullName>
    </submittedName>
</protein>
<evidence type="ECO:0000256" key="4">
    <source>
        <dbReference type="ARBA" id="ARBA00022737"/>
    </source>
</evidence>
<evidence type="ECO:0000313" key="6">
    <source>
        <dbReference type="EMBL" id="CAG6761895.1"/>
    </source>
</evidence>
<reference evidence="6" key="1">
    <citation type="submission" date="2021-05" db="EMBL/GenBank/DDBJ databases">
        <authorList>
            <person name="Alioto T."/>
            <person name="Alioto T."/>
            <person name="Gomez Garrido J."/>
        </authorList>
    </citation>
    <scope>NUCLEOTIDE SEQUENCE</scope>
</reference>
<accession>A0A8D9ES02</accession>
<keyword evidence="2" id="KW-0964">Secreted</keyword>
<dbReference type="PROSITE" id="PS50092">
    <property type="entry name" value="TSP1"/>
    <property type="match status" value="1"/>
</dbReference>
<sequence>MHSKSRPLLNYTTSVNGTLWSERKWAEIYVEFSEISLNVSHNGNLVLLWSSTKEYPLIYYYMSVATGIVATGNVGTGIIVATGNVSLETSGRVTWTLNCNPPDIDGPPRNGSWGGWGAWECSVPCGGGSGIRYRECDHPSPNIFGAPCPGPNSQVGKCNVFKCGDISPCK</sequence>
<dbReference type="InterPro" id="IPR052065">
    <property type="entry name" value="Compl_asym_regulator"/>
</dbReference>
<dbReference type="SMART" id="SM00209">
    <property type="entry name" value="TSP1"/>
    <property type="match status" value="1"/>
</dbReference>
<dbReference type="Pfam" id="PF00090">
    <property type="entry name" value="TSP_1"/>
    <property type="match status" value="1"/>
</dbReference>
<proteinExistence type="predicted"/>
<dbReference type="EMBL" id="HBUF01560055">
    <property type="protein sequence ID" value="CAG6761894.1"/>
    <property type="molecule type" value="Transcribed_RNA"/>
</dbReference>
<dbReference type="EMBL" id="HBUF01560056">
    <property type="protein sequence ID" value="CAG6761895.1"/>
    <property type="molecule type" value="Transcribed_RNA"/>
</dbReference>
<name>A0A8D9ES02_9HEMI</name>
<comment type="subcellular location">
    <subcellularLocation>
        <location evidence="1">Secreted</location>
    </subcellularLocation>
</comment>
<dbReference type="Gene3D" id="2.20.100.10">
    <property type="entry name" value="Thrombospondin type-1 (TSP1) repeat"/>
    <property type="match status" value="1"/>
</dbReference>